<gene>
    <name evidence="1" type="ORF">K2173_007391</name>
</gene>
<reference evidence="1 2" key="1">
    <citation type="submission" date="2021-09" db="EMBL/GenBank/DDBJ databases">
        <title>Genomic insights and catalytic innovation underlie evolution of tropane alkaloids biosynthesis.</title>
        <authorList>
            <person name="Wang Y.-J."/>
            <person name="Tian T."/>
            <person name="Huang J.-P."/>
            <person name="Huang S.-X."/>
        </authorList>
    </citation>
    <scope>NUCLEOTIDE SEQUENCE [LARGE SCALE GENOMIC DNA]</scope>
    <source>
        <strain evidence="1">KIB-2018</strain>
        <tissue evidence="1">Leaf</tissue>
    </source>
</reference>
<dbReference type="EMBL" id="JAIWQS010000006">
    <property type="protein sequence ID" value="KAJ8762235.1"/>
    <property type="molecule type" value="Genomic_DNA"/>
</dbReference>
<protein>
    <submittedName>
        <fullName evidence="1">Uncharacterized protein</fullName>
    </submittedName>
</protein>
<sequence length="111" mass="12709">MVLLQASASEDAPEVHRFNGHIRPVKLSSLLQRPQVLPPLLDLENVNREEEEFEKQEEEEEESRGCVSVNEVEWQLCLAMVVDDEGCYVAVKGKCELKWGLRRECSEKPTV</sequence>
<evidence type="ECO:0000313" key="1">
    <source>
        <dbReference type="EMBL" id="KAJ8762235.1"/>
    </source>
</evidence>
<name>A0AAV8T646_9ROSI</name>
<proteinExistence type="predicted"/>
<dbReference type="AlphaFoldDB" id="A0AAV8T646"/>
<accession>A0AAV8T646</accession>
<comment type="caution">
    <text evidence="1">The sequence shown here is derived from an EMBL/GenBank/DDBJ whole genome shotgun (WGS) entry which is preliminary data.</text>
</comment>
<evidence type="ECO:0000313" key="2">
    <source>
        <dbReference type="Proteomes" id="UP001159364"/>
    </source>
</evidence>
<keyword evidence="2" id="KW-1185">Reference proteome</keyword>
<dbReference type="Proteomes" id="UP001159364">
    <property type="component" value="Linkage Group LG06"/>
</dbReference>
<organism evidence="1 2">
    <name type="scientific">Erythroxylum novogranatense</name>
    <dbReference type="NCBI Taxonomy" id="1862640"/>
    <lineage>
        <taxon>Eukaryota</taxon>
        <taxon>Viridiplantae</taxon>
        <taxon>Streptophyta</taxon>
        <taxon>Embryophyta</taxon>
        <taxon>Tracheophyta</taxon>
        <taxon>Spermatophyta</taxon>
        <taxon>Magnoliopsida</taxon>
        <taxon>eudicotyledons</taxon>
        <taxon>Gunneridae</taxon>
        <taxon>Pentapetalae</taxon>
        <taxon>rosids</taxon>
        <taxon>fabids</taxon>
        <taxon>Malpighiales</taxon>
        <taxon>Erythroxylaceae</taxon>
        <taxon>Erythroxylum</taxon>
    </lineage>
</organism>